<dbReference type="Proteomes" id="UP001632038">
    <property type="component" value="Unassembled WGS sequence"/>
</dbReference>
<sequence length="82" mass="8806">MEKLVRSFLLVALIVSLASSFGGNYKMVMGKGTCFESWAAQCDVNGVAECVPQCQLNHGASLINSYCETIGNNVTCNCAYKC</sequence>
<gene>
    <name evidence="2" type="ORF">CASFOL_016509</name>
</gene>
<evidence type="ECO:0000313" key="3">
    <source>
        <dbReference type="Proteomes" id="UP001632038"/>
    </source>
</evidence>
<organism evidence="2 3">
    <name type="scientific">Castilleja foliolosa</name>
    <dbReference type="NCBI Taxonomy" id="1961234"/>
    <lineage>
        <taxon>Eukaryota</taxon>
        <taxon>Viridiplantae</taxon>
        <taxon>Streptophyta</taxon>
        <taxon>Embryophyta</taxon>
        <taxon>Tracheophyta</taxon>
        <taxon>Spermatophyta</taxon>
        <taxon>Magnoliopsida</taxon>
        <taxon>eudicotyledons</taxon>
        <taxon>Gunneridae</taxon>
        <taxon>Pentapetalae</taxon>
        <taxon>asterids</taxon>
        <taxon>lamiids</taxon>
        <taxon>Lamiales</taxon>
        <taxon>Orobanchaceae</taxon>
        <taxon>Pedicularideae</taxon>
        <taxon>Castillejinae</taxon>
        <taxon>Castilleja</taxon>
    </lineage>
</organism>
<dbReference type="AlphaFoldDB" id="A0ABD3DA87"/>
<dbReference type="EMBL" id="JAVIJP010000018">
    <property type="protein sequence ID" value="KAL3638602.1"/>
    <property type="molecule type" value="Genomic_DNA"/>
</dbReference>
<feature type="signal peptide" evidence="1">
    <location>
        <begin position="1"/>
        <end position="20"/>
    </location>
</feature>
<reference evidence="3" key="1">
    <citation type="journal article" date="2024" name="IScience">
        <title>Strigolactones Initiate the Formation of Haustorium-like Structures in Castilleja.</title>
        <authorList>
            <person name="Buerger M."/>
            <person name="Peterson D."/>
            <person name="Chory J."/>
        </authorList>
    </citation>
    <scope>NUCLEOTIDE SEQUENCE [LARGE SCALE GENOMIC DNA]</scope>
</reference>
<protein>
    <submittedName>
        <fullName evidence="2">Uncharacterized protein</fullName>
    </submittedName>
</protein>
<evidence type="ECO:0000313" key="2">
    <source>
        <dbReference type="EMBL" id="KAL3638602.1"/>
    </source>
</evidence>
<accession>A0ABD3DA87</accession>
<comment type="caution">
    <text evidence="2">The sequence shown here is derived from an EMBL/GenBank/DDBJ whole genome shotgun (WGS) entry which is preliminary data.</text>
</comment>
<keyword evidence="1" id="KW-0732">Signal</keyword>
<keyword evidence="3" id="KW-1185">Reference proteome</keyword>
<evidence type="ECO:0000256" key="1">
    <source>
        <dbReference type="SAM" id="SignalP"/>
    </source>
</evidence>
<proteinExistence type="predicted"/>
<name>A0ABD3DA87_9LAMI</name>
<feature type="chain" id="PRO_5044884023" evidence="1">
    <location>
        <begin position="21"/>
        <end position="82"/>
    </location>
</feature>